<sequence>MIIGNNREQVIQNIKTAANNRDFTAKVEVGDPVMSLQQRTALVDNFWKNQATLSSKLNNEVGKILLDTLAKTISASTEIKGSQYLKDLPQGGAIVTANHFNQTDALTIKRLALKCHHQLSIVIEDTNLKLPGFFRYLMNYVGTIPLVNSPSYIGNEFPKHLHNALERNNWVLIFPEQEMWWNYRKPRKPQRGAYYFAAKQNVPIISTFIEIKDLPKLEKDNPNFYQTKYIVHVLPTIYPNPALNENQNSKLMMAQDYKQKVEAFESIYNKKLDYNFTPWDIAGWRHNN</sequence>
<dbReference type="AlphaFoldDB" id="A0A4S2BAM0"/>
<feature type="domain" description="Phospholipid/glycerol acyltransferase" evidence="1">
    <location>
        <begin position="93"/>
        <end position="209"/>
    </location>
</feature>
<keyword evidence="2" id="KW-0012">Acyltransferase</keyword>
<dbReference type="GO" id="GO:0016746">
    <property type="term" value="F:acyltransferase activity"/>
    <property type="evidence" value="ECO:0007669"/>
    <property type="project" value="UniProtKB-KW"/>
</dbReference>
<proteinExistence type="predicted"/>
<name>A0A4S2BAM0_9LACO</name>
<dbReference type="CDD" id="cd07989">
    <property type="entry name" value="LPLAT_AGPAT-like"/>
    <property type="match status" value="1"/>
</dbReference>
<comment type="caution">
    <text evidence="2">The sequence shown here is derived from an EMBL/GenBank/DDBJ whole genome shotgun (WGS) entry which is preliminary data.</text>
</comment>
<dbReference type="InterPro" id="IPR002123">
    <property type="entry name" value="Plipid/glycerol_acylTrfase"/>
</dbReference>
<reference evidence="2 3" key="1">
    <citation type="submission" date="2019-04" db="EMBL/GenBank/DDBJ databases">
        <title>Microbes associate with the intestines of laboratory mice.</title>
        <authorList>
            <person name="Navarre W."/>
            <person name="Wong E."/>
            <person name="Huang K."/>
            <person name="Tropini C."/>
            <person name="Ng K."/>
            <person name="Yu B."/>
        </authorList>
    </citation>
    <scope>NUCLEOTIDE SEQUENCE [LARGE SCALE GENOMIC DNA]</scope>
    <source>
        <strain evidence="2 3">NM61_E11</strain>
    </source>
</reference>
<keyword evidence="2" id="KW-0808">Transferase</keyword>
<dbReference type="SUPFAM" id="SSF69593">
    <property type="entry name" value="Glycerol-3-phosphate (1)-acyltransferase"/>
    <property type="match status" value="1"/>
</dbReference>
<gene>
    <name evidence="2" type="ORF">E5351_09405</name>
</gene>
<dbReference type="Proteomes" id="UP000309117">
    <property type="component" value="Unassembled WGS sequence"/>
</dbReference>
<evidence type="ECO:0000313" key="2">
    <source>
        <dbReference type="EMBL" id="TGY10892.1"/>
    </source>
</evidence>
<organism evidence="2 3">
    <name type="scientific">Lactobacillus intestinalis</name>
    <dbReference type="NCBI Taxonomy" id="151781"/>
    <lineage>
        <taxon>Bacteria</taxon>
        <taxon>Bacillati</taxon>
        <taxon>Bacillota</taxon>
        <taxon>Bacilli</taxon>
        <taxon>Lactobacillales</taxon>
        <taxon>Lactobacillaceae</taxon>
        <taxon>Lactobacillus</taxon>
    </lineage>
</organism>
<protein>
    <submittedName>
        <fullName evidence="2">1-acyl-sn-glycerol-3-phosphate acyltransferase</fullName>
    </submittedName>
</protein>
<evidence type="ECO:0000259" key="1">
    <source>
        <dbReference type="SMART" id="SM00563"/>
    </source>
</evidence>
<accession>A0A4S2BAM0</accession>
<dbReference type="RefSeq" id="WP_004039781.1">
    <property type="nucleotide sequence ID" value="NZ_AQFR02000003.1"/>
</dbReference>
<evidence type="ECO:0000313" key="3">
    <source>
        <dbReference type="Proteomes" id="UP000309117"/>
    </source>
</evidence>
<dbReference type="EMBL" id="SRYV01000022">
    <property type="protein sequence ID" value="TGY10892.1"/>
    <property type="molecule type" value="Genomic_DNA"/>
</dbReference>
<dbReference type="SMART" id="SM00563">
    <property type="entry name" value="PlsC"/>
    <property type="match status" value="1"/>
</dbReference>
<dbReference type="Pfam" id="PF01553">
    <property type="entry name" value="Acyltransferase"/>
    <property type="match status" value="1"/>
</dbReference>